<evidence type="ECO:0000259" key="6">
    <source>
        <dbReference type="Pfam" id="PF13908"/>
    </source>
</evidence>
<dbReference type="Proteomes" id="UP001044222">
    <property type="component" value="Chromosome 12"/>
</dbReference>
<dbReference type="GO" id="GO:0016020">
    <property type="term" value="C:membrane"/>
    <property type="evidence" value="ECO:0007669"/>
    <property type="project" value="UniProtKB-SubCell"/>
</dbReference>
<evidence type="ECO:0000313" key="8">
    <source>
        <dbReference type="Proteomes" id="UP001044222"/>
    </source>
</evidence>
<dbReference type="Pfam" id="PF13908">
    <property type="entry name" value="Shisa_N"/>
    <property type="match status" value="1"/>
</dbReference>
<keyword evidence="8" id="KW-1185">Reference proteome</keyword>
<accession>A0A9D3M354</accession>
<name>A0A9D3M354_ANGAN</name>
<protein>
    <recommendedName>
        <fullName evidence="6">Shisa N-terminal domain-containing protein</fullName>
    </recommendedName>
</protein>
<evidence type="ECO:0000256" key="5">
    <source>
        <dbReference type="SAM" id="Phobius"/>
    </source>
</evidence>
<comment type="subcellular location">
    <subcellularLocation>
        <location evidence="1">Membrane</location>
    </subcellularLocation>
</comment>
<reference evidence="7" key="1">
    <citation type="submission" date="2021-01" db="EMBL/GenBank/DDBJ databases">
        <title>A chromosome-scale assembly of European eel, Anguilla anguilla.</title>
        <authorList>
            <person name="Henkel C."/>
            <person name="Jong-Raadsen S.A."/>
            <person name="Dufour S."/>
            <person name="Weltzien F.-A."/>
            <person name="Palstra A.P."/>
            <person name="Pelster B."/>
            <person name="Spaink H.P."/>
            <person name="Van Den Thillart G.E."/>
            <person name="Jansen H."/>
            <person name="Zahm M."/>
            <person name="Klopp C."/>
            <person name="Cedric C."/>
            <person name="Louis A."/>
            <person name="Berthelot C."/>
            <person name="Parey E."/>
            <person name="Roest Crollius H."/>
            <person name="Montfort J."/>
            <person name="Robinson-Rechavi M."/>
            <person name="Bucao C."/>
            <person name="Bouchez O."/>
            <person name="Gislard M."/>
            <person name="Lluch J."/>
            <person name="Milhes M."/>
            <person name="Lampietro C."/>
            <person name="Lopez Roques C."/>
            <person name="Donnadieu C."/>
            <person name="Braasch I."/>
            <person name="Desvignes T."/>
            <person name="Postlethwait J."/>
            <person name="Bobe J."/>
            <person name="Guiguen Y."/>
            <person name="Dirks R."/>
        </authorList>
    </citation>
    <scope>NUCLEOTIDE SEQUENCE</scope>
    <source>
        <strain evidence="7">Tag_6206</strain>
        <tissue evidence="7">Liver</tissue>
    </source>
</reference>
<gene>
    <name evidence="7" type="ORF">ANANG_G00215480</name>
</gene>
<evidence type="ECO:0000256" key="4">
    <source>
        <dbReference type="ARBA" id="ARBA00023136"/>
    </source>
</evidence>
<evidence type="ECO:0000256" key="1">
    <source>
        <dbReference type="ARBA" id="ARBA00004370"/>
    </source>
</evidence>
<proteinExistence type="predicted"/>
<feature type="domain" description="Shisa N-terminal" evidence="6">
    <location>
        <begin position="53"/>
        <end position="102"/>
    </location>
</feature>
<dbReference type="InterPro" id="IPR053891">
    <property type="entry name" value="Shisa_N"/>
</dbReference>
<dbReference type="OrthoDB" id="10010453at2759"/>
<organism evidence="7 8">
    <name type="scientific">Anguilla anguilla</name>
    <name type="common">European freshwater eel</name>
    <name type="synonym">Muraena anguilla</name>
    <dbReference type="NCBI Taxonomy" id="7936"/>
    <lineage>
        <taxon>Eukaryota</taxon>
        <taxon>Metazoa</taxon>
        <taxon>Chordata</taxon>
        <taxon>Craniata</taxon>
        <taxon>Vertebrata</taxon>
        <taxon>Euteleostomi</taxon>
        <taxon>Actinopterygii</taxon>
        <taxon>Neopterygii</taxon>
        <taxon>Teleostei</taxon>
        <taxon>Anguilliformes</taxon>
        <taxon>Anguillidae</taxon>
        <taxon>Anguilla</taxon>
    </lineage>
</organism>
<dbReference type="EMBL" id="JAFIRN010000012">
    <property type="protein sequence ID" value="KAG5837713.1"/>
    <property type="molecule type" value="Genomic_DNA"/>
</dbReference>
<sequence length="240" mass="26633">MSGGVTTEALKDSLWISFQPWMFGVTEGKMSPSALVLPLLATVLYAWQASADEDCLSYVDKNGTWHNGFDCPLISFCCGTCQHRYCCLDDFKMIREREQKRCMLFQISPTTMAGIASSVLLFVVIISTLVCCSMCSCCYMYRRRRELRQATPCEGQQIPMASYPGNPMYDAHGKPIGQPEYQYPAFPTAPAPPGQLSYQPGIPQPYPAMVPGPYPPYPPVNPEYAPSPPPPYSPPQYPGN</sequence>
<dbReference type="AlphaFoldDB" id="A0A9D3M354"/>
<comment type="caution">
    <text evidence="7">The sequence shown here is derived from an EMBL/GenBank/DDBJ whole genome shotgun (WGS) entry which is preliminary data.</text>
</comment>
<feature type="transmembrane region" description="Helical" evidence="5">
    <location>
        <begin position="119"/>
        <end position="141"/>
    </location>
</feature>
<dbReference type="InterPro" id="IPR026910">
    <property type="entry name" value="Shisa"/>
</dbReference>
<dbReference type="OMA" id="YNPAGEW"/>
<keyword evidence="2 5" id="KW-0812">Transmembrane</keyword>
<evidence type="ECO:0000256" key="2">
    <source>
        <dbReference type="ARBA" id="ARBA00022692"/>
    </source>
</evidence>
<keyword evidence="3 5" id="KW-1133">Transmembrane helix</keyword>
<evidence type="ECO:0000313" key="7">
    <source>
        <dbReference type="EMBL" id="KAG5837713.1"/>
    </source>
</evidence>
<dbReference type="PANTHER" id="PTHR31395">
    <property type="entry name" value="SHISA"/>
    <property type="match status" value="1"/>
</dbReference>
<evidence type="ECO:0000256" key="3">
    <source>
        <dbReference type="ARBA" id="ARBA00022989"/>
    </source>
</evidence>
<keyword evidence="4 5" id="KW-0472">Membrane</keyword>
<dbReference type="PANTHER" id="PTHR31395:SF5">
    <property type="entry name" value="PROTEIN SHISA-4"/>
    <property type="match status" value="1"/>
</dbReference>